<organism evidence="2 3">
    <name type="scientific">Cohnella xylanilytica</name>
    <dbReference type="NCBI Taxonomy" id="557555"/>
    <lineage>
        <taxon>Bacteria</taxon>
        <taxon>Bacillati</taxon>
        <taxon>Bacillota</taxon>
        <taxon>Bacilli</taxon>
        <taxon>Bacillales</taxon>
        <taxon>Paenibacillaceae</taxon>
        <taxon>Cohnella</taxon>
    </lineage>
</organism>
<reference evidence="2 3" key="1">
    <citation type="submission" date="2020-08" db="EMBL/GenBank/DDBJ databases">
        <title>Cohnella phylogeny.</title>
        <authorList>
            <person name="Dunlap C."/>
        </authorList>
    </citation>
    <scope>NUCLEOTIDE SEQUENCE [LARGE SCALE GENOMIC DNA]</scope>
    <source>
        <strain evidence="2 3">DSM 25239</strain>
    </source>
</reference>
<gene>
    <name evidence="2" type="ORF">H7B90_14370</name>
</gene>
<accession>A0A841U3B4</accession>
<protein>
    <submittedName>
        <fullName evidence="2">HD domain-containing protein</fullName>
    </submittedName>
</protein>
<name>A0A841U3B4_9BACL</name>
<proteinExistence type="predicted"/>
<evidence type="ECO:0000259" key="1">
    <source>
        <dbReference type="PROSITE" id="PS51831"/>
    </source>
</evidence>
<dbReference type="EMBL" id="JACJVR010000055">
    <property type="protein sequence ID" value="MBB6692591.1"/>
    <property type="molecule type" value="Genomic_DNA"/>
</dbReference>
<dbReference type="RefSeq" id="WP_185136580.1">
    <property type="nucleotide sequence ID" value="NZ_JACJVR010000055.1"/>
</dbReference>
<dbReference type="Gene3D" id="1.10.3210.10">
    <property type="entry name" value="Hypothetical protein af1432"/>
    <property type="match status" value="1"/>
</dbReference>
<dbReference type="InterPro" id="IPR003607">
    <property type="entry name" value="HD/PDEase_dom"/>
</dbReference>
<comment type="caution">
    <text evidence="2">The sequence shown here is derived from an EMBL/GenBank/DDBJ whole genome shotgun (WGS) entry which is preliminary data.</text>
</comment>
<dbReference type="PANTHER" id="PTHR43155">
    <property type="entry name" value="CYCLIC DI-GMP PHOSPHODIESTERASE PA4108-RELATED"/>
    <property type="match status" value="1"/>
</dbReference>
<evidence type="ECO:0000313" key="3">
    <source>
        <dbReference type="Proteomes" id="UP000553776"/>
    </source>
</evidence>
<evidence type="ECO:0000313" key="2">
    <source>
        <dbReference type="EMBL" id="MBB6692591.1"/>
    </source>
</evidence>
<dbReference type="AlphaFoldDB" id="A0A841U3B4"/>
<dbReference type="CDD" id="cd00077">
    <property type="entry name" value="HDc"/>
    <property type="match status" value="1"/>
</dbReference>
<dbReference type="PANTHER" id="PTHR43155:SF2">
    <property type="entry name" value="CYCLIC DI-GMP PHOSPHODIESTERASE PA4108"/>
    <property type="match status" value="1"/>
</dbReference>
<keyword evidence="3" id="KW-1185">Reference proteome</keyword>
<feature type="domain" description="HD" evidence="1">
    <location>
        <begin position="133"/>
        <end position="243"/>
    </location>
</feature>
<dbReference type="Pfam" id="PF01966">
    <property type="entry name" value="HD"/>
    <property type="match status" value="1"/>
</dbReference>
<dbReference type="InterPro" id="IPR006674">
    <property type="entry name" value="HD_domain"/>
</dbReference>
<dbReference type="SUPFAM" id="SSF109604">
    <property type="entry name" value="HD-domain/PDEase-like"/>
    <property type="match status" value="1"/>
</dbReference>
<sequence>MRLVSVDELEEGDLLGRGLYDEGGRLMLRQGVPLTSRLIEGIKKRGHQYLFVQLNEKRAAASGFDLISNLRLLTKDLLGRVFRSVRQNGSLPLEPLMDWADHVSYSIAEEKEITIRLSDLERDPGRDEDHSELIAHSLNVCFLSMLTAKALGYKEKQIHEVALGSLLHDIGLVLPHDGTFFFQHPLIGHDLLRKLPDFPSESLKMVVQHHEQVDGTGFPYALRGPQVSEAAQIVGLCSEFDYFMNGGLKFRLPGEGIDFVMSKTDTAFGYGVVRAFLKAFQPYPVGTKVRLTGGLLGTVVELNRGHSCRPVVQLQPSGTSFDLMKHTTFMIEEVIHAD</sequence>
<dbReference type="NCBIfam" id="TIGR00277">
    <property type="entry name" value="HDIG"/>
    <property type="match status" value="1"/>
</dbReference>
<dbReference type="InterPro" id="IPR006675">
    <property type="entry name" value="HDIG_dom"/>
</dbReference>
<dbReference type="Proteomes" id="UP000553776">
    <property type="component" value="Unassembled WGS sequence"/>
</dbReference>
<dbReference type="PROSITE" id="PS51831">
    <property type="entry name" value="HD"/>
    <property type="match status" value="1"/>
</dbReference>